<accession>A0A9D4Z6Q9</accession>
<feature type="coiled-coil region" evidence="1">
    <location>
        <begin position="1170"/>
        <end position="1197"/>
    </location>
</feature>
<proteinExistence type="predicted"/>
<comment type="caution">
    <text evidence="3">The sequence shown here is derived from an EMBL/GenBank/DDBJ whole genome shotgun (WGS) entry which is preliminary data.</text>
</comment>
<dbReference type="Proteomes" id="UP000886520">
    <property type="component" value="Chromosome 21"/>
</dbReference>
<gene>
    <name evidence="3" type="ORF">GOP47_0021632</name>
</gene>
<feature type="coiled-coil region" evidence="1">
    <location>
        <begin position="788"/>
        <end position="964"/>
    </location>
</feature>
<organism evidence="3 4">
    <name type="scientific">Adiantum capillus-veneris</name>
    <name type="common">Maidenhair fern</name>
    <dbReference type="NCBI Taxonomy" id="13818"/>
    <lineage>
        <taxon>Eukaryota</taxon>
        <taxon>Viridiplantae</taxon>
        <taxon>Streptophyta</taxon>
        <taxon>Embryophyta</taxon>
        <taxon>Tracheophyta</taxon>
        <taxon>Polypodiopsida</taxon>
        <taxon>Polypodiidae</taxon>
        <taxon>Polypodiales</taxon>
        <taxon>Pteridineae</taxon>
        <taxon>Pteridaceae</taxon>
        <taxon>Vittarioideae</taxon>
        <taxon>Adiantum</taxon>
    </lineage>
</organism>
<name>A0A9D4Z6Q9_ADICA</name>
<feature type="region of interest" description="Disordered" evidence="2">
    <location>
        <begin position="128"/>
        <end position="151"/>
    </location>
</feature>
<feature type="compositionally biased region" description="Polar residues" evidence="2">
    <location>
        <begin position="1301"/>
        <end position="1310"/>
    </location>
</feature>
<feature type="coiled-coil region" evidence="1">
    <location>
        <begin position="1354"/>
        <end position="1412"/>
    </location>
</feature>
<protein>
    <submittedName>
        <fullName evidence="3">Uncharacterized protein</fullName>
    </submittedName>
</protein>
<evidence type="ECO:0000313" key="3">
    <source>
        <dbReference type="EMBL" id="KAI5063085.1"/>
    </source>
</evidence>
<dbReference type="EMBL" id="JABFUD020000021">
    <property type="protein sequence ID" value="KAI5063085.1"/>
    <property type="molecule type" value="Genomic_DNA"/>
</dbReference>
<sequence length="1467" mass="168137">MGRLSWRLSVPAFPQKSPSSPFLPRAIFPFLDLHPLPIEMLSLPAIASSTSSSPVAHVCNLYRLYLQAFTCARTSSRSSSLEAETVGGFKVKGPPQVPGNDMECSELLIEEHACEGKLSSSYKPANCGHPENAIQVPNEDNSDNKSDLDEEHTPEKAIIQSHFFVKTNCNRLHSDNESSCSSYESFVSERMGEKVEDGLQENRLLEFVASSEKGCVQSKALSKELQTGPWQESSTESSLVQILRRQMESLVLKEEYVQQTLSTERIENLVSKVEEEVEFEGMVEDLCLRFKAEGEFMDIERRERDWERERREVRLEEEVELLRNKVEVLEEEIKIARRERDCALQEQTEGYELIDITQLSSGLNVSQRSHVPSADSKKDVEILALVQGEQQELSDSGGESSLAMLKGMLHQAEEKAERDRRLLEDTFQDEQQLWIENEQLLQNRISALDKDLNCMRVTLKEKESVISLERERRRQYGLEVDKVLAFWREENSVHNSVHERLKIVEGLLSKSAEKVKVLMTSYSPGETESANLLSELLLVLEEAETEKIEISSPSPGQQLLEWELVEQWKAQRDLLEEERDKLQEKLELATQMANEKQAKMEGLWQEKEMNLVKQLRNLEALAGRSVVCNRNSISHGETELWDSEIVAYGQAWQDEREKVQLMLVEREQLMEDHTREWSAILDAKEGELCALKSAQKRLLNALTGIRKQLHNLKRQLAKQKRGTTRDPILKVVKASTNSNAVGGFCSDESDFETSCSTDFSAAQEQTQAAAHADEEYYLSTQQLAVDISKEIGRLARALRQEQDRLERERVDVRIGTQQLKDERKELETKVVDALGLMEGLREQIKEKEGQMERERKQMDLILNVKEEETEQLKTMLKNKDLVIERSVQKYKEEMDLIQKEVEKERKERENLMDMHFSSRRKLIQEMKEKEARWEKENEEMSHEMEELRREIDEKNQLILKLKKDWRDYDLNAEETSIKQVERCDIINVLEEIPNDWTGAAVTKSGSTQTSGFGGRRDVEWQDLISKIAGFDNQIAEAMLAIHSLKEELNAKEKELQRARLERDSERKVAWIHERVEPKVLEEHSTILESGEDWGERELLPTRDNEDLIKLLEIERADTADAMSILQGAVRELQWALKHYKGKDAASFQLDREAQSFSLKGELVKVHASHLEELDAYILELKMKMEEAEKRARTAEVALAVNAVKESARNTGTVSAMVRFGKEWVEKPQLRGQDDVSPASATRRGWGGGDLAQSPVRRQSKSRSGSLASDFRNARTDQRFSGGTTDNTQLWDIGASSPRLDASSNSSSSGWMTLRGGAEESLVIQDSFQQQPWTLAVSTPPPRGQRRWLVDAGWLDNVRKEQASLKQQLNLERERVSTLKQVEMENRWLEATIVEALEQKRDCDTRVLELEQKVAFLESMINKKGKGSSRQQILRRVTRPNEFSWLQMKPGCAGINCIYYSCCHAVEL</sequence>
<keyword evidence="4" id="KW-1185">Reference proteome</keyword>
<keyword evidence="1" id="KW-0175">Coiled coil</keyword>
<feature type="coiled-coil region" evidence="1">
    <location>
        <begin position="565"/>
        <end position="599"/>
    </location>
</feature>
<reference evidence="3" key="1">
    <citation type="submission" date="2021-01" db="EMBL/GenBank/DDBJ databases">
        <title>Adiantum capillus-veneris genome.</title>
        <authorList>
            <person name="Fang Y."/>
            <person name="Liao Q."/>
        </authorList>
    </citation>
    <scope>NUCLEOTIDE SEQUENCE</scope>
    <source>
        <strain evidence="3">H3</strain>
        <tissue evidence="3">Leaf</tissue>
    </source>
</reference>
<feature type="coiled-coil region" evidence="1">
    <location>
        <begin position="312"/>
        <end position="346"/>
    </location>
</feature>
<evidence type="ECO:0000256" key="1">
    <source>
        <dbReference type="SAM" id="Coils"/>
    </source>
</evidence>
<feature type="coiled-coil region" evidence="1">
    <location>
        <begin position="1027"/>
        <end position="1068"/>
    </location>
</feature>
<evidence type="ECO:0000313" key="4">
    <source>
        <dbReference type="Proteomes" id="UP000886520"/>
    </source>
</evidence>
<feature type="compositionally biased region" description="Basic and acidic residues" evidence="2">
    <location>
        <begin position="142"/>
        <end position="151"/>
    </location>
</feature>
<evidence type="ECO:0000256" key="2">
    <source>
        <dbReference type="SAM" id="MobiDB-lite"/>
    </source>
</evidence>
<feature type="region of interest" description="Disordered" evidence="2">
    <location>
        <begin position="1228"/>
        <end position="1310"/>
    </location>
</feature>
<feature type="compositionally biased region" description="Polar residues" evidence="2">
    <location>
        <begin position="1278"/>
        <end position="1289"/>
    </location>
</feature>
<dbReference type="OrthoDB" id="1931000at2759"/>